<proteinExistence type="evidence at transcript level"/>
<evidence type="ECO:0000256" key="1">
    <source>
        <dbReference type="SAM" id="MobiDB-lite"/>
    </source>
</evidence>
<dbReference type="EMBL" id="AK302988">
    <property type="protein sequence ID" value="BAG64128.1"/>
    <property type="molecule type" value="mRNA"/>
</dbReference>
<accession>B4DZL6</accession>
<name>B4DZL6_HUMAN</name>
<reference evidence="2" key="1">
    <citation type="submission" date="2007-10" db="EMBL/GenBank/DDBJ databases">
        <title>NEDO human cDNA sequencing project focused on splicing variants.</title>
        <authorList>
            <person name="Wakamatsu A."/>
            <person name="Yamamoto J."/>
            <person name="Kimura K."/>
            <person name="Ishii S."/>
            <person name="Watanabe K."/>
            <person name="Sugiyama A."/>
            <person name="Murakawa K."/>
            <person name="Kaida T."/>
            <person name="Tsuchiya K."/>
            <person name="Fukuzumi Y."/>
            <person name="Kumagai A."/>
            <person name="Oishi Y."/>
            <person name="Yamamoto S."/>
            <person name="Ono Y."/>
            <person name="Komori Y."/>
            <person name="Yamazaki M."/>
            <person name="Kisu Y."/>
            <person name="Nishikawa T."/>
            <person name="Sugano S."/>
            <person name="Nomura N."/>
            <person name="Isogai T."/>
        </authorList>
    </citation>
    <scope>NUCLEOTIDE SEQUENCE</scope>
    <source>
        <tissue evidence="2">Testis</tissue>
    </source>
</reference>
<protein>
    <submittedName>
        <fullName evidence="2">cDNA FLJ52614</fullName>
    </submittedName>
</protein>
<organism evidence="2">
    <name type="scientific">Homo sapiens</name>
    <name type="common">Human</name>
    <dbReference type="NCBI Taxonomy" id="9606"/>
    <lineage>
        <taxon>Eukaryota</taxon>
        <taxon>Metazoa</taxon>
        <taxon>Chordata</taxon>
        <taxon>Craniata</taxon>
        <taxon>Vertebrata</taxon>
        <taxon>Euteleostomi</taxon>
        <taxon>Mammalia</taxon>
        <taxon>Eutheria</taxon>
        <taxon>Euarchontoglires</taxon>
        <taxon>Primates</taxon>
        <taxon>Haplorrhini</taxon>
        <taxon>Catarrhini</taxon>
        <taxon>Hominidae</taxon>
        <taxon>Homo</taxon>
    </lineage>
</organism>
<feature type="region of interest" description="Disordered" evidence="1">
    <location>
        <begin position="1"/>
        <end position="34"/>
    </location>
</feature>
<sequence>MRARGPAPKQGHAACAHPPLGDSTTSPGLRPRPLSATRTSAFARLVQADARGPAPAHTPEAGTHTGLLGDWRLALLFILSGDHVWTLRPFLELFNQTQPPQFAAFPAPTTTRSRVRAYCLQPASVLRPHIHEVWSRPHPRRRTPPTRACALRSHPATSRIHRGAARLWKVPPRT</sequence>
<evidence type="ECO:0000313" key="2">
    <source>
        <dbReference type="EMBL" id="BAG64128.1"/>
    </source>
</evidence>
<dbReference type="AlphaFoldDB" id="B4DZL6"/>